<dbReference type="Pfam" id="PF08309">
    <property type="entry name" value="LVIVD"/>
    <property type="match status" value="1"/>
</dbReference>
<sequence length="333" mass="37040">MSLDDDESNESSDVEEWIDPVVEIEDEYHSHSDLLAHRLATANMELIDYHNLNCDGNVAPPAELDNVAGRQCFPEFKNVGPTPGDSSEISIEGNFMEDCEKHPDGTGGCYAYVSSYNQFEILDISEPNNITLLSTYYAEIGRMIDIKVTPDNNWVLVNHELTNSDLDPIPQDDDANSGANRLDVIDVSDKNGPIKVAEWNNPPAGFHNQDLHVDCDWEEAPPIVNPATGEEEQCHLFLYGADPYPEMVEGDSGTFYKGTQVFYVPLGFESWRPDINDDDQNTSREIIRWGGYSPEPETTCGGSLFTTTRVPHPSHHGASLALHLLLGCRSSHR</sequence>
<name>D6PLJ4_9ZZZZ</name>
<dbReference type="AlphaFoldDB" id="D6PLJ4"/>
<organism evidence="1">
    <name type="scientific">uncultured organism MedDCM-OCT-S11-C383</name>
    <dbReference type="NCBI Taxonomy" id="743662"/>
    <lineage>
        <taxon>unclassified sequences</taxon>
        <taxon>environmental samples</taxon>
    </lineage>
</organism>
<dbReference type="InterPro" id="IPR013211">
    <property type="entry name" value="LVIVD"/>
</dbReference>
<reference evidence="1" key="1">
    <citation type="journal article" date="2010" name="ISME J.">
        <title>Metagenome of the Mediterranean deep chlorophyll maximum studied by direct and fosmid library 454 pyrosequencing.</title>
        <authorList>
            <person name="Ghai R."/>
            <person name="Martin-Cuadrado A.B."/>
            <person name="Molto A.G."/>
            <person name="Heredia I.G."/>
            <person name="Cabrera R."/>
            <person name="Martin J."/>
            <person name="Verdu M."/>
            <person name="Deschamps P."/>
            <person name="Moreira D."/>
            <person name="Lopez-Garcia P."/>
            <person name="Mira A."/>
            <person name="Rodriguez-Valera F."/>
        </authorList>
    </citation>
    <scope>NUCLEOTIDE SEQUENCE</scope>
</reference>
<evidence type="ECO:0000313" key="1">
    <source>
        <dbReference type="EMBL" id="ADD96595.1"/>
    </source>
</evidence>
<proteinExistence type="predicted"/>
<protein>
    <submittedName>
        <fullName evidence="1">Uncharacterized protein</fullName>
    </submittedName>
</protein>
<dbReference type="EMBL" id="GU943149">
    <property type="protein sequence ID" value="ADD96595.1"/>
    <property type="molecule type" value="Genomic_DNA"/>
</dbReference>
<accession>D6PLJ4</accession>